<dbReference type="InterPro" id="IPR008949">
    <property type="entry name" value="Isoprenoid_synthase_dom_sf"/>
</dbReference>
<dbReference type="CDD" id="cd00685">
    <property type="entry name" value="Trans_IPPS_HT"/>
    <property type="match status" value="1"/>
</dbReference>
<dbReference type="PANTHER" id="PTHR11525:SF0">
    <property type="entry name" value="FARNESYL PYROPHOSPHATE SYNTHASE"/>
    <property type="match status" value="1"/>
</dbReference>
<dbReference type="eggNOG" id="KOG0711">
    <property type="taxonomic scope" value="Eukaryota"/>
</dbReference>
<dbReference type="FunFam" id="1.10.600.10:FF:000021">
    <property type="entry name" value="Farnesyl pyrophosphate synthase"/>
    <property type="match status" value="1"/>
</dbReference>
<dbReference type="SFLD" id="SFLDS00005">
    <property type="entry name" value="Isoprenoid_Synthase_Type_I"/>
    <property type="match status" value="1"/>
</dbReference>
<dbReference type="Gene3D" id="1.10.600.10">
    <property type="entry name" value="Farnesyl Diphosphate Synthase"/>
    <property type="match status" value="1"/>
</dbReference>
<evidence type="ECO:0000313" key="7">
    <source>
        <dbReference type="EMBL" id="KNC48109.1"/>
    </source>
</evidence>
<dbReference type="GO" id="GO:0046872">
    <property type="term" value="F:metal ion binding"/>
    <property type="evidence" value="ECO:0007669"/>
    <property type="project" value="UniProtKB-KW"/>
</dbReference>
<keyword evidence="4" id="KW-0460">Magnesium</keyword>
<evidence type="ECO:0000313" key="8">
    <source>
        <dbReference type="Proteomes" id="UP000054408"/>
    </source>
</evidence>
<sequence>MDPRVRARTSRLLVQLAPKQAAATIAYQEMSKAQKKASFEAYYRQFADELVAELSEFEMPDEAVRYIKRMIDYTLPGGKMNRGLSVITTYSHLVGNRPLTEDELCKASVLGWCVEWLQAYFLVADDVMDRSVTRRDQPCWYLNEDVGLIAVNDSFILESGVYRLLKKHFEGDAKYATYLELFHEVSYQTQLGQLLDLRTSPEGSGPTLDNFSLHKHHLVVKYKTAFYSFYLPVALGMTMAGITDSKLYDTARDILVDMGVYFQVQDDFLDWWQDPEVLGKVGTDIQDNKCSWPVVTVLDKCSAADRAVLEKHYARDDPASVEIVKNLYRKYDVEGVYNAYQDKMIAQLTARIAQVTDLPPAIFTDFLDKIAYRQK</sequence>
<evidence type="ECO:0000256" key="1">
    <source>
        <dbReference type="ARBA" id="ARBA00001946"/>
    </source>
</evidence>
<gene>
    <name evidence="7" type="ORF">AMSG_04339</name>
</gene>
<proteinExistence type="inferred from homology"/>
<keyword evidence="3" id="KW-0479">Metal-binding</keyword>
<dbReference type="GO" id="GO:0004337">
    <property type="term" value="F:(2E,6E)-farnesyl diphosphate synthase activity"/>
    <property type="evidence" value="ECO:0007669"/>
    <property type="project" value="TreeGrafter"/>
</dbReference>
<dbReference type="SUPFAM" id="SSF48576">
    <property type="entry name" value="Terpenoid synthases"/>
    <property type="match status" value="1"/>
</dbReference>
<reference evidence="7 8" key="1">
    <citation type="submission" date="2010-05" db="EMBL/GenBank/DDBJ databases">
        <title>The Genome Sequence of Thecamonas trahens ATCC 50062.</title>
        <authorList>
            <consortium name="The Broad Institute Genome Sequencing Platform"/>
            <person name="Russ C."/>
            <person name="Cuomo C."/>
            <person name="Shea T."/>
            <person name="Young S.K."/>
            <person name="Zeng Q."/>
            <person name="Koehrsen M."/>
            <person name="Haas B."/>
            <person name="Borodovsky M."/>
            <person name="Guigo R."/>
            <person name="Alvarado L."/>
            <person name="Berlin A."/>
            <person name="Bochicchio J."/>
            <person name="Borenstein D."/>
            <person name="Chapman S."/>
            <person name="Chen Z."/>
            <person name="Freedman E."/>
            <person name="Gellesch M."/>
            <person name="Goldberg J."/>
            <person name="Griggs A."/>
            <person name="Gujja S."/>
            <person name="Heilman E."/>
            <person name="Heiman D."/>
            <person name="Hepburn T."/>
            <person name="Howarth C."/>
            <person name="Jen D."/>
            <person name="Larson L."/>
            <person name="Mehta T."/>
            <person name="Park D."/>
            <person name="Pearson M."/>
            <person name="Roberts A."/>
            <person name="Saif S."/>
            <person name="Shenoy N."/>
            <person name="Sisk P."/>
            <person name="Stolte C."/>
            <person name="Sykes S."/>
            <person name="Thomson T."/>
            <person name="Walk T."/>
            <person name="White J."/>
            <person name="Yandava C."/>
            <person name="Burger G."/>
            <person name="Gray M.W."/>
            <person name="Holland P.W.H."/>
            <person name="King N."/>
            <person name="Lang F.B.F."/>
            <person name="Roger A.J."/>
            <person name="Ruiz-Trillo I."/>
            <person name="Lander E."/>
            <person name="Nusbaum C."/>
        </authorList>
    </citation>
    <scope>NUCLEOTIDE SEQUENCE [LARGE SCALE GENOMIC DNA]</scope>
    <source>
        <strain evidence="7 8">ATCC 50062</strain>
    </source>
</reference>
<name>A0A0L0D6Z1_THETB</name>
<comment type="cofactor">
    <cofactor evidence="1">
        <name>Mg(2+)</name>
        <dbReference type="ChEBI" id="CHEBI:18420"/>
    </cofactor>
</comment>
<evidence type="ECO:0000256" key="5">
    <source>
        <dbReference type="ARBA" id="ARBA00033740"/>
    </source>
</evidence>
<keyword evidence="8" id="KW-1185">Reference proteome</keyword>
<protein>
    <submittedName>
        <fullName evidence="7">Geranyltranstransferase</fullName>
    </submittedName>
</protein>
<evidence type="ECO:0000256" key="6">
    <source>
        <dbReference type="RuleBase" id="RU004466"/>
    </source>
</evidence>
<dbReference type="Proteomes" id="UP000054408">
    <property type="component" value="Unassembled WGS sequence"/>
</dbReference>
<dbReference type="GO" id="GO:0005737">
    <property type="term" value="C:cytoplasm"/>
    <property type="evidence" value="ECO:0007669"/>
    <property type="project" value="TreeGrafter"/>
</dbReference>
<dbReference type="GO" id="GO:0042811">
    <property type="term" value="P:pheromone biosynthetic process"/>
    <property type="evidence" value="ECO:0007669"/>
    <property type="project" value="UniProtKB-ARBA"/>
</dbReference>
<dbReference type="STRING" id="461836.A0A0L0D6Z1"/>
<dbReference type="PROSITE" id="PS00444">
    <property type="entry name" value="POLYPRENYL_SYNTHASE_2"/>
    <property type="match status" value="1"/>
</dbReference>
<dbReference type="InterPro" id="IPR039702">
    <property type="entry name" value="FPS1-like"/>
</dbReference>
<keyword evidence="2 6" id="KW-0808">Transferase</keyword>
<dbReference type="AlphaFoldDB" id="A0A0L0D6Z1"/>
<dbReference type="EMBL" id="GL349450">
    <property type="protein sequence ID" value="KNC48109.1"/>
    <property type="molecule type" value="Genomic_DNA"/>
</dbReference>
<evidence type="ECO:0000256" key="2">
    <source>
        <dbReference type="ARBA" id="ARBA00022679"/>
    </source>
</evidence>
<organism evidence="7 8">
    <name type="scientific">Thecamonas trahens ATCC 50062</name>
    <dbReference type="NCBI Taxonomy" id="461836"/>
    <lineage>
        <taxon>Eukaryota</taxon>
        <taxon>Apusozoa</taxon>
        <taxon>Apusomonadida</taxon>
        <taxon>Apusomonadidae</taxon>
        <taxon>Thecamonas</taxon>
    </lineage>
</organism>
<dbReference type="OrthoDB" id="10257492at2759"/>
<accession>A0A0L0D6Z1</accession>
<dbReference type="InterPro" id="IPR000092">
    <property type="entry name" value="Polyprenyl_synt"/>
</dbReference>
<dbReference type="Pfam" id="PF00348">
    <property type="entry name" value="polyprenyl_synt"/>
    <property type="match status" value="1"/>
</dbReference>
<dbReference type="GO" id="GO:0004161">
    <property type="term" value="F:dimethylallyltranstransferase activity"/>
    <property type="evidence" value="ECO:0007669"/>
    <property type="project" value="TreeGrafter"/>
</dbReference>
<dbReference type="GeneID" id="25563886"/>
<dbReference type="GO" id="GO:0045337">
    <property type="term" value="P:farnesyl diphosphate biosynthetic process"/>
    <property type="evidence" value="ECO:0007669"/>
    <property type="project" value="TreeGrafter"/>
</dbReference>
<dbReference type="OMA" id="EDCTWQR"/>
<dbReference type="SFLD" id="SFLDG01017">
    <property type="entry name" value="Polyprenyl_Transferase_Like"/>
    <property type="match status" value="1"/>
</dbReference>
<comment type="pathway">
    <text evidence="5">Pheromone biosynthesis.</text>
</comment>
<dbReference type="InterPro" id="IPR033749">
    <property type="entry name" value="Polyprenyl_synt_CS"/>
</dbReference>
<evidence type="ECO:0000256" key="4">
    <source>
        <dbReference type="ARBA" id="ARBA00022842"/>
    </source>
</evidence>
<dbReference type="RefSeq" id="XP_013758682.1">
    <property type="nucleotide sequence ID" value="XM_013903228.1"/>
</dbReference>
<dbReference type="PANTHER" id="PTHR11525">
    <property type="entry name" value="FARNESYL-PYROPHOSPHATE SYNTHETASE"/>
    <property type="match status" value="1"/>
</dbReference>
<comment type="similarity">
    <text evidence="6">Belongs to the FPP/GGPP synthase family.</text>
</comment>
<evidence type="ECO:0000256" key="3">
    <source>
        <dbReference type="ARBA" id="ARBA00022723"/>
    </source>
</evidence>